<name>A0A1H8DGC3_9BACL</name>
<protein>
    <submittedName>
        <fullName evidence="1">Uncharacterized protein</fullName>
    </submittedName>
</protein>
<organism evidence="1 2">
    <name type="scientific">Lihuaxuella thermophila</name>
    <dbReference type="NCBI Taxonomy" id="1173111"/>
    <lineage>
        <taxon>Bacteria</taxon>
        <taxon>Bacillati</taxon>
        <taxon>Bacillota</taxon>
        <taxon>Bacilli</taxon>
        <taxon>Bacillales</taxon>
        <taxon>Thermoactinomycetaceae</taxon>
        <taxon>Lihuaxuella</taxon>
    </lineage>
</organism>
<sequence>MNPNFASYDAYLERYKMFYNEEGDGRPPLLNEDEFQKAFRLLKDSYNTYQDLLDMGEMDQAQNYYAQIINKLENELAIADASDNFRIRMYDY</sequence>
<reference evidence="1 2" key="1">
    <citation type="submission" date="2016-10" db="EMBL/GenBank/DDBJ databases">
        <authorList>
            <person name="de Groot N.N."/>
        </authorList>
    </citation>
    <scope>NUCLEOTIDE SEQUENCE [LARGE SCALE GENOMIC DNA]</scope>
    <source>
        <strain evidence="1 2">DSM 46701</strain>
    </source>
</reference>
<dbReference type="EMBL" id="FOCQ01000005">
    <property type="protein sequence ID" value="SEN05568.1"/>
    <property type="molecule type" value="Genomic_DNA"/>
</dbReference>
<dbReference type="RefSeq" id="WP_089966743.1">
    <property type="nucleotide sequence ID" value="NZ_FOCQ01000005.1"/>
</dbReference>
<evidence type="ECO:0000313" key="1">
    <source>
        <dbReference type="EMBL" id="SEN05568.1"/>
    </source>
</evidence>
<dbReference type="AlphaFoldDB" id="A0A1H8DGC3"/>
<accession>A0A1H8DGC3</accession>
<evidence type="ECO:0000313" key="2">
    <source>
        <dbReference type="Proteomes" id="UP000199695"/>
    </source>
</evidence>
<dbReference type="OrthoDB" id="2989132at2"/>
<dbReference type="Proteomes" id="UP000199695">
    <property type="component" value="Unassembled WGS sequence"/>
</dbReference>
<keyword evidence="2" id="KW-1185">Reference proteome</keyword>
<proteinExistence type="predicted"/>
<gene>
    <name evidence="1" type="ORF">SAMN05444955_105135</name>
</gene>